<evidence type="ECO:0000313" key="4">
    <source>
        <dbReference type="Proteomes" id="UP001190452"/>
    </source>
</evidence>
<evidence type="ECO:0000313" key="1">
    <source>
        <dbReference type="EMBL" id="CAJ0687483.1"/>
    </source>
</evidence>
<dbReference type="Proteomes" id="UP001190452">
    <property type="component" value="Unassembled WGS sequence"/>
</dbReference>
<evidence type="ECO:0000313" key="2">
    <source>
        <dbReference type="EMBL" id="CAJ0886425.1"/>
    </source>
</evidence>
<organism evidence="1 3">
    <name type="scientific">Ralstonia mannitolilytica</name>
    <dbReference type="NCBI Taxonomy" id="105219"/>
    <lineage>
        <taxon>Bacteria</taxon>
        <taxon>Pseudomonadati</taxon>
        <taxon>Pseudomonadota</taxon>
        <taxon>Betaproteobacteria</taxon>
        <taxon>Burkholderiales</taxon>
        <taxon>Burkholderiaceae</taxon>
        <taxon>Ralstonia</taxon>
    </lineage>
</organism>
<dbReference type="Pfam" id="PF09502">
    <property type="entry name" value="HrpB4"/>
    <property type="match status" value="1"/>
</dbReference>
<dbReference type="EMBL" id="CATVXE010000013">
    <property type="protein sequence ID" value="CAJ0687483.1"/>
    <property type="molecule type" value="Genomic_DNA"/>
</dbReference>
<dbReference type="AlphaFoldDB" id="A0AAD2ELR6"/>
<dbReference type="RefSeq" id="WP_192943600.1">
    <property type="nucleotide sequence ID" value="NZ_CATVXE010000013.1"/>
</dbReference>
<evidence type="ECO:0000313" key="3">
    <source>
        <dbReference type="Proteomes" id="UP001190002"/>
    </source>
</evidence>
<dbReference type="Proteomes" id="UP001190002">
    <property type="component" value="Unassembled WGS sequence"/>
</dbReference>
<proteinExistence type="predicted"/>
<dbReference type="InterPro" id="IPR013393">
    <property type="entry name" value="T3SS_HrpB4"/>
</dbReference>
<keyword evidence="4" id="KW-1185">Reference proteome</keyword>
<name>A0AAD2ELR6_9RALS</name>
<accession>A0AAD2ELR6</accession>
<sequence length="216" mass="22497">MSPASAAPTLTTTPAATMILRILHAYQARLQGLPQWLDASAWAALATGMPAASAKDWRRLCAALGVHQVGLPTLLSQAHRLAVLGAEDLRRVLAARVLLDRRGALARCIDGAYLAGVERLLGEPALAALTQRHDWAPDPGGPLPTLDLPLLAQAGLHALIAEGAVTDASLVQLMRLTIGMQAPASPGAGTPTAAPHAEAFMAALPVLFPELSWLFG</sequence>
<dbReference type="EMBL" id="CAUDKV010000018">
    <property type="protein sequence ID" value="CAJ0886425.1"/>
    <property type="molecule type" value="Genomic_DNA"/>
</dbReference>
<reference evidence="1 4" key="1">
    <citation type="submission" date="2023-07" db="EMBL/GenBank/DDBJ databases">
        <authorList>
            <person name="Peeters C."/>
        </authorList>
    </citation>
    <scope>NUCLEOTIDE SEQUENCE</scope>
    <source>
        <strain evidence="2 4">R-77569</strain>
        <strain evidence="1">R-77591</strain>
    </source>
</reference>
<comment type="caution">
    <text evidence="1">The sequence shown here is derived from an EMBL/GenBank/DDBJ whole genome shotgun (WGS) entry which is preliminary data.</text>
</comment>
<evidence type="ECO:0008006" key="5">
    <source>
        <dbReference type="Google" id="ProtNLM"/>
    </source>
</evidence>
<protein>
    <recommendedName>
        <fullName evidence="5">Type III secretion protein HrpB4</fullName>
    </recommendedName>
</protein>
<gene>
    <name evidence="2" type="ORF">R77569_03717</name>
    <name evidence="1" type="ORF">R77591_03089</name>
</gene>